<name>C5BNS2_TERTT</name>
<dbReference type="STRING" id="377629.TERTU_0650"/>
<feature type="domain" description="AMP-activated protein kinase glycogen-binding" evidence="1">
    <location>
        <begin position="28"/>
        <end position="99"/>
    </location>
</feature>
<dbReference type="EMBL" id="CP001614">
    <property type="protein sequence ID" value="ACR13677.1"/>
    <property type="molecule type" value="Genomic_DNA"/>
</dbReference>
<dbReference type="Gene3D" id="2.60.40.10">
    <property type="entry name" value="Immunoglobulins"/>
    <property type="match status" value="1"/>
</dbReference>
<dbReference type="eggNOG" id="COG0296">
    <property type="taxonomic scope" value="Bacteria"/>
</dbReference>
<dbReference type="InterPro" id="IPR032640">
    <property type="entry name" value="AMPK1_CBM"/>
</dbReference>
<dbReference type="SUPFAM" id="SSF81296">
    <property type="entry name" value="E set domains"/>
    <property type="match status" value="1"/>
</dbReference>
<evidence type="ECO:0000313" key="3">
    <source>
        <dbReference type="Proteomes" id="UP000009080"/>
    </source>
</evidence>
<organism evidence="2 3">
    <name type="scientific">Teredinibacter turnerae (strain ATCC 39867 / T7901)</name>
    <dbReference type="NCBI Taxonomy" id="377629"/>
    <lineage>
        <taxon>Bacteria</taxon>
        <taxon>Pseudomonadati</taxon>
        <taxon>Pseudomonadota</taxon>
        <taxon>Gammaproteobacteria</taxon>
        <taxon>Cellvibrionales</taxon>
        <taxon>Cellvibrionaceae</taxon>
        <taxon>Teredinibacter</taxon>
    </lineage>
</organism>
<dbReference type="Proteomes" id="UP000009080">
    <property type="component" value="Chromosome"/>
</dbReference>
<dbReference type="KEGG" id="ttu:TERTU_0650"/>
<proteinExistence type="predicted"/>
<dbReference type="AlphaFoldDB" id="C5BNS2"/>
<dbReference type="OrthoDB" id="5451596at2"/>
<reference evidence="2 3" key="1">
    <citation type="journal article" date="2009" name="PLoS ONE">
        <title>The complete genome of Teredinibacter turnerae T7901: an intracellular endosymbiont of marine wood-boring bivalves (shipworms).</title>
        <authorList>
            <person name="Yang J.C."/>
            <person name="Madupu R."/>
            <person name="Durkin A.S."/>
            <person name="Ekborg N.A."/>
            <person name="Pedamallu C.S."/>
            <person name="Hostetler J.B."/>
            <person name="Radune D."/>
            <person name="Toms B.S."/>
            <person name="Henrissat B."/>
            <person name="Coutinho P.M."/>
            <person name="Schwarz S."/>
            <person name="Field L."/>
            <person name="Trindade-Silva A.E."/>
            <person name="Soares C.A.G."/>
            <person name="Elshahawi S."/>
            <person name="Hanora A."/>
            <person name="Schmidt E.W."/>
            <person name="Haygood M.G."/>
            <person name="Posfai J."/>
            <person name="Benner J."/>
            <person name="Madinger C."/>
            <person name="Nove J."/>
            <person name="Anton B."/>
            <person name="Chaudhary K."/>
            <person name="Foster J."/>
            <person name="Holman A."/>
            <person name="Kumar S."/>
            <person name="Lessard P.A."/>
            <person name="Luyten Y.A."/>
            <person name="Slatko B."/>
            <person name="Wood N."/>
            <person name="Wu B."/>
            <person name="Teplitski M."/>
            <person name="Mougous J.D."/>
            <person name="Ward N."/>
            <person name="Eisen J.A."/>
            <person name="Badger J.H."/>
            <person name="Distel D.L."/>
        </authorList>
    </citation>
    <scope>NUCLEOTIDE SEQUENCE [LARGE SCALE GENOMIC DNA]</scope>
    <source>
        <strain evidence="3">ATCC 39867 / T7901</strain>
    </source>
</reference>
<accession>C5BNS2</accession>
<gene>
    <name evidence="2" type="ordered locus">TERTU_0650</name>
</gene>
<sequence length="101" mass="11713">MSLDKRYLKSKPVCKVKFIAPEPLVERSKKIFLAGEFNEWDYENAPLRKQKDGTYATTIDLETGKEYEYRYVLDGECWENDYDADKYVPNTCGADNSVVVV</sequence>
<dbReference type="InterPro" id="IPR013783">
    <property type="entry name" value="Ig-like_fold"/>
</dbReference>
<dbReference type="HOGENOM" id="CLU_158008_1_0_6"/>
<keyword evidence="3" id="KW-1185">Reference proteome</keyword>
<evidence type="ECO:0000259" key="1">
    <source>
        <dbReference type="Pfam" id="PF16561"/>
    </source>
</evidence>
<dbReference type="InterPro" id="IPR014756">
    <property type="entry name" value="Ig_E-set"/>
</dbReference>
<dbReference type="GeneID" id="58408463"/>
<dbReference type="RefSeq" id="WP_015819792.1">
    <property type="nucleotide sequence ID" value="NC_012997.1"/>
</dbReference>
<dbReference type="CAZy" id="CBM48">
    <property type="family name" value="Carbohydrate-Binding Module Family 48"/>
</dbReference>
<dbReference type="CDD" id="cd07184">
    <property type="entry name" value="E_set_Isoamylase_like_N"/>
    <property type="match status" value="1"/>
</dbReference>
<dbReference type="Pfam" id="PF16561">
    <property type="entry name" value="AMPK1_CBM"/>
    <property type="match status" value="1"/>
</dbReference>
<protein>
    <submittedName>
        <fullName evidence="2">Carbohydrate binding module family 48 domain protein</fullName>
    </submittedName>
</protein>
<evidence type="ECO:0000313" key="2">
    <source>
        <dbReference type="EMBL" id="ACR13677.1"/>
    </source>
</evidence>